<gene>
    <name evidence="2" type="ORF">H1164_09850</name>
</gene>
<organism evidence="2 3">
    <name type="scientific">Thermoactinomyces daqus</name>
    <dbReference type="NCBI Taxonomy" id="1329516"/>
    <lineage>
        <taxon>Bacteria</taxon>
        <taxon>Bacillati</taxon>
        <taxon>Bacillota</taxon>
        <taxon>Bacilli</taxon>
        <taxon>Bacillales</taxon>
        <taxon>Thermoactinomycetaceae</taxon>
        <taxon>Thermoactinomyces</taxon>
    </lineage>
</organism>
<dbReference type="RefSeq" id="WP_033100887.1">
    <property type="nucleotide sequence ID" value="NZ_JACEIP010000013.1"/>
</dbReference>
<dbReference type="SUPFAM" id="SSF75304">
    <property type="entry name" value="Amidase signature (AS) enzymes"/>
    <property type="match status" value="1"/>
</dbReference>
<dbReference type="Pfam" id="PF01425">
    <property type="entry name" value="Amidase"/>
    <property type="match status" value="1"/>
</dbReference>
<dbReference type="AlphaFoldDB" id="A0A7W1XAT4"/>
<sequence length="471" mass="51673">MNSILDLDATSLSAKIKANQLTPKEAAEAYINQIRATHPVINAVTEERFADALAEAEQMASRPKEGRLFGVPVSVKECFHVKGTKTTGGLSARTRIIDKEDAEIIRRLKREGAIILCKTNTPSLCFCQETDNLVFGRTNNPWNPSCSAGGSSGGEGALIAVGGAAVGIGADIGGSIRFPAHFNGVVGFKSGFGQVPHEGIFPPISHPVQQSMLGVGALAKSVDDAKLIHEILSGRHVPAASSRFSVIIPVLPAAFPMQKATVACLENMAAHLKNNVSVDHDPPPYLAESAQWWQWIMSVDGSKYLIGEILEMRMRHVATEWLKAKAGLPHRLHPYLTWALIASRLFKPTASTWRRFMGAFSIAKTTVQNYLQSRVLILPVYHSTAPAHGQQYREIFSVRRTFRKFLPFITYANTFGLPSLTLPVGEDENGMPLAVQLITATGQEELLFRLGKDLERTFRGYVRCDRYDPRT</sequence>
<evidence type="ECO:0000313" key="2">
    <source>
        <dbReference type="EMBL" id="MBA4543201.1"/>
    </source>
</evidence>
<dbReference type="InterPro" id="IPR020556">
    <property type="entry name" value="Amidase_CS"/>
</dbReference>
<dbReference type="PANTHER" id="PTHR43372:SF4">
    <property type="entry name" value="FATTY-ACID AMIDE HYDROLASE 2"/>
    <property type="match status" value="1"/>
</dbReference>
<comment type="caution">
    <text evidence="2">The sequence shown here is derived from an EMBL/GenBank/DDBJ whole genome shotgun (WGS) entry which is preliminary data.</text>
</comment>
<evidence type="ECO:0000313" key="3">
    <source>
        <dbReference type="Proteomes" id="UP000530514"/>
    </source>
</evidence>
<proteinExistence type="predicted"/>
<reference evidence="2 3" key="1">
    <citation type="submission" date="2020-07" db="EMBL/GenBank/DDBJ databases">
        <authorList>
            <person name="Feng H."/>
        </authorList>
    </citation>
    <scope>NUCLEOTIDE SEQUENCE [LARGE SCALE GENOMIC DNA]</scope>
    <source>
        <strain evidence="3">s-11</strain>
    </source>
</reference>
<name>A0A7W1XAT4_9BACL</name>
<feature type="domain" description="Amidase" evidence="1">
    <location>
        <begin position="25"/>
        <end position="447"/>
    </location>
</feature>
<dbReference type="OrthoDB" id="9811471at2"/>
<dbReference type="InterPro" id="IPR023631">
    <property type="entry name" value="Amidase_dom"/>
</dbReference>
<dbReference type="InterPro" id="IPR036928">
    <property type="entry name" value="AS_sf"/>
</dbReference>
<evidence type="ECO:0000259" key="1">
    <source>
        <dbReference type="Pfam" id="PF01425"/>
    </source>
</evidence>
<dbReference type="InterPro" id="IPR052739">
    <property type="entry name" value="FAAH2"/>
</dbReference>
<dbReference type="PANTHER" id="PTHR43372">
    <property type="entry name" value="FATTY-ACID AMIDE HYDROLASE"/>
    <property type="match status" value="1"/>
</dbReference>
<protein>
    <submittedName>
        <fullName evidence="2">Amidase</fullName>
    </submittedName>
</protein>
<dbReference type="EMBL" id="JACEIP010000013">
    <property type="protein sequence ID" value="MBA4543201.1"/>
    <property type="molecule type" value="Genomic_DNA"/>
</dbReference>
<dbReference type="Gene3D" id="3.90.1300.10">
    <property type="entry name" value="Amidase signature (AS) domain"/>
    <property type="match status" value="1"/>
</dbReference>
<dbReference type="GO" id="GO:0012505">
    <property type="term" value="C:endomembrane system"/>
    <property type="evidence" value="ECO:0007669"/>
    <property type="project" value="TreeGrafter"/>
</dbReference>
<dbReference type="Proteomes" id="UP000530514">
    <property type="component" value="Unassembled WGS sequence"/>
</dbReference>
<keyword evidence="3" id="KW-1185">Reference proteome</keyword>
<accession>A0A7W1XAT4</accession>
<dbReference type="PROSITE" id="PS00571">
    <property type="entry name" value="AMIDASES"/>
    <property type="match status" value="1"/>
</dbReference>